<feature type="compositionally biased region" description="Low complexity" evidence="1">
    <location>
        <begin position="144"/>
        <end position="153"/>
    </location>
</feature>
<dbReference type="EMBL" id="BMHA01000001">
    <property type="protein sequence ID" value="GGI02507.1"/>
    <property type="molecule type" value="Genomic_DNA"/>
</dbReference>
<comment type="caution">
    <text evidence="3">The sequence shown here is derived from an EMBL/GenBank/DDBJ whole genome shotgun (WGS) entry which is preliminary data.</text>
</comment>
<gene>
    <name evidence="3" type="ORF">GCM10011354_00590</name>
</gene>
<dbReference type="Proteomes" id="UP000650511">
    <property type="component" value="Unassembled WGS sequence"/>
</dbReference>
<dbReference type="AlphaFoldDB" id="A0A8J3ABM7"/>
<dbReference type="RefSeq" id="WP_165403750.1">
    <property type="nucleotide sequence ID" value="NZ_BMHA01000001.1"/>
</dbReference>
<sequence length="159" mass="16946">MDVDSTVCEVHGYAKQGAAYGYTHQLGLPPLLATRADTGEVLHARMRKGTASTGRGAQRFVRETIGRVRRAGATGTIVFRTDSGFWSAKVIEACTNHDAQFSITVRRTSKIVAAIDAIDDEPGPTSPTPRAAEPRSRVSDAPDRPGAAVSASRARARRG</sequence>
<dbReference type="InterPro" id="IPR025668">
    <property type="entry name" value="Tnp_DDE_dom"/>
</dbReference>
<reference evidence="3" key="1">
    <citation type="journal article" date="2014" name="Int. J. Syst. Evol. Microbiol.">
        <title>Complete genome sequence of Corynebacterium casei LMG S-19264T (=DSM 44701T), isolated from a smear-ripened cheese.</title>
        <authorList>
            <consortium name="US DOE Joint Genome Institute (JGI-PGF)"/>
            <person name="Walter F."/>
            <person name="Albersmeier A."/>
            <person name="Kalinowski J."/>
            <person name="Ruckert C."/>
        </authorList>
    </citation>
    <scope>NUCLEOTIDE SEQUENCE</scope>
    <source>
        <strain evidence="3">CGMCC 1.14988</strain>
    </source>
</reference>
<evidence type="ECO:0000256" key="1">
    <source>
        <dbReference type="SAM" id="MobiDB-lite"/>
    </source>
</evidence>
<feature type="region of interest" description="Disordered" evidence="1">
    <location>
        <begin position="118"/>
        <end position="159"/>
    </location>
</feature>
<accession>A0A8J3ABM7</accession>
<name>A0A8J3ABM7_9ACTN</name>
<evidence type="ECO:0000313" key="3">
    <source>
        <dbReference type="EMBL" id="GGI02507.1"/>
    </source>
</evidence>
<feature type="compositionally biased region" description="Basic and acidic residues" evidence="1">
    <location>
        <begin position="132"/>
        <end position="143"/>
    </location>
</feature>
<dbReference type="Pfam" id="PF13701">
    <property type="entry name" value="DDE_Tnp_1_4"/>
    <property type="match status" value="1"/>
</dbReference>
<feature type="domain" description="Transposase DDE" evidence="2">
    <location>
        <begin position="1"/>
        <end position="122"/>
    </location>
</feature>
<keyword evidence="4" id="KW-1185">Reference proteome</keyword>
<reference evidence="3" key="2">
    <citation type="submission" date="2020-09" db="EMBL/GenBank/DDBJ databases">
        <authorList>
            <person name="Sun Q."/>
            <person name="Zhou Y."/>
        </authorList>
    </citation>
    <scope>NUCLEOTIDE SEQUENCE</scope>
    <source>
        <strain evidence="3">CGMCC 1.14988</strain>
    </source>
</reference>
<protein>
    <recommendedName>
        <fullName evidence="2">Transposase DDE domain-containing protein</fullName>
    </recommendedName>
</protein>
<evidence type="ECO:0000313" key="4">
    <source>
        <dbReference type="Proteomes" id="UP000650511"/>
    </source>
</evidence>
<evidence type="ECO:0000259" key="2">
    <source>
        <dbReference type="Pfam" id="PF13701"/>
    </source>
</evidence>
<proteinExistence type="predicted"/>
<organism evidence="3 4">
    <name type="scientific">Egicoccus halophilus</name>
    <dbReference type="NCBI Taxonomy" id="1670830"/>
    <lineage>
        <taxon>Bacteria</taxon>
        <taxon>Bacillati</taxon>
        <taxon>Actinomycetota</taxon>
        <taxon>Nitriliruptoria</taxon>
        <taxon>Egicoccales</taxon>
        <taxon>Egicoccaceae</taxon>
        <taxon>Egicoccus</taxon>
    </lineage>
</organism>